<evidence type="ECO:0000313" key="2">
    <source>
        <dbReference type="Proteomes" id="UP000320653"/>
    </source>
</evidence>
<dbReference type="AlphaFoldDB" id="A0A561QB61"/>
<keyword evidence="2" id="KW-1185">Reference proteome</keyword>
<reference evidence="1 2" key="1">
    <citation type="submission" date="2019-06" db="EMBL/GenBank/DDBJ databases">
        <title>Sorghum-associated microbial communities from plants grown in Nebraska, USA.</title>
        <authorList>
            <person name="Schachtman D."/>
        </authorList>
    </citation>
    <scope>NUCLEOTIDE SEQUENCE [LARGE SCALE GENOMIC DNA]</scope>
    <source>
        <strain evidence="1 2">1225</strain>
    </source>
</reference>
<evidence type="ECO:0000313" key="1">
    <source>
        <dbReference type="EMBL" id="TWF47593.1"/>
    </source>
</evidence>
<sequence>MIVILASLAVIVFASFKRLRLTGLCREVPNVASPAFVAGL</sequence>
<protein>
    <submittedName>
        <fullName evidence="1">Uncharacterized protein</fullName>
    </submittedName>
</protein>
<comment type="caution">
    <text evidence="1">The sequence shown here is derived from an EMBL/GenBank/DDBJ whole genome shotgun (WGS) entry which is preliminary data.</text>
</comment>
<dbReference type="EMBL" id="VIWP01000011">
    <property type="protein sequence ID" value="TWF47593.1"/>
    <property type="molecule type" value="Genomic_DNA"/>
</dbReference>
<name>A0A561QB61_9HYPH</name>
<organism evidence="1 2">
    <name type="scientific">Neorhizobium alkalisoli</name>
    <dbReference type="NCBI Taxonomy" id="528178"/>
    <lineage>
        <taxon>Bacteria</taxon>
        <taxon>Pseudomonadati</taxon>
        <taxon>Pseudomonadota</taxon>
        <taxon>Alphaproteobacteria</taxon>
        <taxon>Hyphomicrobiales</taxon>
        <taxon>Rhizobiaceae</taxon>
        <taxon>Rhizobium/Agrobacterium group</taxon>
        <taxon>Neorhizobium</taxon>
    </lineage>
</organism>
<accession>A0A561QB61</accession>
<gene>
    <name evidence="1" type="ORF">FHW37_11196</name>
</gene>
<dbReference type="Proteomes" id="UP000320653">
    <property type="component" value="Unassembled WGS sequence"/>
</dbReference>
<proteinExistence type="predicted"/>